<accession>A7VQR0</accession>
<protein>
    <submittedName>
        <fullName evidence="1">Uncharacterized protein</fullName>
    </submittedName>
</protein>
<reference evidence="1 2" key="2">
    <citation type="submission" date="2007-08" db="EMBL/GenBank/DDBJ databases">
        <authorList>
            <person name="Fulton L."/>
            <person name="Clifton S."/>
            <person name="Fulton B."/>
            <person name="Xu J."/>
            <person name="Minx P."/>
            <person name="Pepin K.H."/>
            <person name="Johnson M."/>
            <person name="Thiruvilangam P."/>
            <person name="Bhonagiri V."/>
            <person name="Nash W.E."/>
            <person name="Wang C."/>
            <person name="Mardis E.R."/>
            <person name="Wilson R.K."/>
        </authorList>
    </citation>
    <scope>NUCLEOTIDE SEQUENCE [LARGE SCALE GENOMIC DNA]</scope>
    <source>
        <strain evidence="1 2">DSM 753</strain>
    </source>
</reference>
<evidence type="ECO:0000313" key="2">
    <source>
        <dbReference type="Proteomes" id="UP000003490"/>
    </source>
</evidence>
<dbReference type="Proteomes" id="UP000003490">
    <property type="component" value="Unassembled WGS sequence"/>
</dbReference>
<gene>
    <name evidence="1" type="ORF">CLOLEP_00892</name>
</gene>
<sequence length="60" mass="6749">MKGICAKPQKDGTKKNVPSFLHKGLKIFLMDDIILERPSLHRDARHIGRRKAAGFFSCIG</sequence>
<reference evidence="1 2" key="1">
    <citation type="submission" date="2007-08" db="EMBL/GenBank/DDBJ databases">
        <title>Draft genome sequence of Clostridium leptum (DSM 753).</title>
        <authorList>
            <person name="Sudarsanam P."/>
            <person name="Ley R."/>
            <person name="Guruge J."/>
            <person name="Turnbaugh P.J."/>
            <person name="Mahowald M."/>
            <person name="Liep D."/>
            <person name="Gordon J."/>
        </authorList>
    </citation>
    <scope>NUCLEOTIDE SEQUENCE [LARGE SCALE GENOMIC DNA]</scope>
    <source>
        <strain evidence="1 2">DSM 753</strain>
    </source>
</reference>
<dbReference type="EMBL" id="ABCB02000016">
    <property type="protein sequence ID" value="EDO62032.1"/>
    <property type="molecule type" value="Genomic_DNA"/>
</dbReference>
<dbReference type="AlphaFoldDB" id="A7VQR0"/>
<comment type="caution">
    <text evidence="1">The sequence shown here is derived from an EMBL/GenBank/DDBJ whole genome shotgun (WGS) entry which is preliminary data.</text>
</comment>
<organism evidence="1 2">
    <name type="scientific">[Clostridium] leptum DSM 753</name>
    <dbReference type="NCBI Taxonomy" id="428125"/>
    <lineage>
        <taxon>Bacteria</taxon>
        <taxon>Bacillati</taxon>
        <taxon>Bacillota</taxon>
        <taxon>Clostridia</taxon>
        <taxon>Eubacteriales</taxon>
        <taxon>Oscillospiraceae</taxon>
        <taxon>Oscillospiraceae incertae sedis</taxon>
    </lineage>
</organism>
<evidence type="ECO:0000313" key="1">
    <source>
        <dbReference type="EMBL" id="EDO62032.1"/>
    </source>
</evidence>
<proteinExistence type="predicted"/>
<name>A7VQR0_9FIRM</name>
<dbReference type="HOGENOM" id="CLU_2933148_0_0_9"/>